<sequence length="151" mass="17117">VTRSDQDDVEATIRMDKVHALGSRVITVSTYFLLAFLPFIATINSQAFIITNSFVMLNLVYYWISTMTRNKWKMPGPLADSVIYSILFIMSMGLAGFCVACTTDPDFLAKIAANSSFMIQCYLLIFSPGNMKKYEAKRKEILAKEEQKKKN</sequence>
<feature type="transmembrane region" description="Helical" evidence="1">
    <location>
        <begin position="107"/>
        <end position="129"/>
    </location>
</feature>
<reference evidence="2" key="1">
    <citation type="submission" date="2023-10" db="EMBL/GenBank/DDBJ databases">
        <title>Genome assembly of Pristionchus species.</title>
        <authorList>
            <person name="Yoshida K."/>
            <person name="Sommer R.J."/>
        </authorList>
    </citation>
    <scope>NUCLEOTIDE SEQUENCE</scope>
    <source>
        <strain evidence="2">RS5133</strain>
    </source>
</reference>
<feature type="non-terminal residue" evidence="2">
    <location>
        <position position="151"/>
    </location>
</feature>
<feature type="transmembrane region" description="Helical" evidence="1">
    <location>
        <begin position="76"/>
        <end position="95"/>
    </location>
</feature>
<comment type="caution">
    <text evidence="2">The sequence shown here is derived from an EMBL/GenBank/DDBJ whole genome shotgun (WGS) entry which is preliminary data.</text>
</comment>
<dbReference type="Proteomes" id="UP001432322">
    <property type="component" value="Unassembled WGS sequence"/>
</dbReference>
<proteinExistence type="predicted"/>
<organism evidence="2 3">
    <name type="scientific">Pristionchus fissidentatus</name>
    <dbReference type="NCBI Taxonomy" id="1538716"/>
    <lineage>
        <taxon>Eukaryota</taxon>
        <taxon>Metazoa</taxon>
        <taxon>Ecdysozoa</taxon>
        <taxon>Nematoda</taxon>
        <taxon>Chromadorea</taxon>
        <taxon>Rhabditida</taxon>
        <taxon>Rhabditina</taxon>
        <taxon>Diplogasteromorpha</taxon>
        <taxon>Diplogasteroidea</taxon>
        <taxon>Neodiplogasteridae</taxon>
        <taxon>Pristionchus</taxon>
    </lineage>
</organism>
<keyword evidence="3" id="KW-1185">Reference proteome</keyword>
<keyword evidence="1" id="KW-0472">Membrane</keyword>
<dbReference type="AlphaFoldDB" id="A0AAV5V373"/>
<feature type="transmembrane region" description="Helical" evidence="1">
    <location>
        <begin position="47"/>
        <end position="64"/>
    </location>
</feature>
<evidence type="ECO:0000313" key="2">
    <source>
        <dbReference type="EMBL" id="GMT12777.1"/>
    </source>
</evidence>
<accession>A0AAV5V373</accession>
<feature type="non-terminal residue" evidence="2">
    <location>
        <position position="1"/>
    </location>
</feature>
<keyword evidence="1" id="KW-0812">Transmembrane</keyword>
<feature type="transmembrane region" description="Helical" evidence="1">
    <location>
        <begin position="21"/>
        <end position="41"/>
    </location>
</feature>
<evidence type="ECO:0000313" key="3">
    <source>
        <dbReference type="Proteomes" id="UP001432322"/>
    </source>
</evidence>
<protein>
    <submittedName>
        <fullName evidence="2">Uncharacterized protein</fullName>
    </submittedName>
</protein>
<gene>
    <name evidence="2" type="ORF">PFISCL1PPCAC_4074</name>
</gene>
<name>A0AAV5V373_9BILA</name>
<evidence type="ECO:0000256" key="1">
    <source>
        <dbReference type="SAM" id="Phobius"/>
    </source>
</evidence>
<dbReference type="EMBL" id="BTSY01000002">
    <property type="protein sequence ID" value="GMT12777.1"/>
    <property type="molecule type" value="Genomic_DNA"/>
</dbReference>
<keyword evidence="1" id="KW-1133">Transmembrane helix</keyword>